<proteinExistence type="predicted"/>
<keyword evidence="2" id="KW-1185">Reference proteome</keyword>
<dbReference type="KEGG" id="vpo:Kpol_1043p45"/>
<dbReference type="HOGENOM" id="CLU_2339363_0_0_1"/>
<feature type="non-terminal residue" evidence="1">
    <location>
        <position position="1"/>
    </location>
</feature>
<dbReference type="AlphaFoldDB" id="A7TIR3"/>
<evidence type="ECO:0000313" key="1">
    <source>
        <dbReference type="EMBL" id="EDO17855.1"/>
    </source>
</evidence>
<sequence>LLIVYASLSMIYPSVLLGYHIVLTGTQQTTREFLKHVGHKTPVFTRVTSYTDNIFEKSSFWKNMYTLMLQPRGISLVSARRKQQGNTWRYIDINQQQE</sequence>
<gene>
    <name evidence="1" type="ORF">Kpol_1043p45</name>
</gene>
<dbReference type="Proteomes" id="UP000000267">
    <property type="component" value="Unassembled WGS sequence"/>
</dbReference>
<evidence type="ECO:0000313" key="2">
    <source>
        <dbReference type="Proteomes" id="UP000000267"/>
    </source>
</evidence>
<name>A7TIR3_VANPO</name>
<accession>A7TIR3</accession>
<dbReference type="RefSeq" id="XP_001645713.1">
    <property type="nucleotide sequence ID" value="XM_001645663.1"/>
</dbReference>
<dbReference type="GeneID" id="5546109"/>
<reference evidence="1 2" key="1">
    <citation type="journal article" date="2007" name="Proc. Natl. Acad. Sci. U.S.A.">
        <title>Independent sorting-out of thousands of duplicated gene pairs in two yeast species descended from a whole-genome duplication.</title>
        <authorList>
            <person name="Scannell D.R."/>
            <person name="Frank A.C."/>
            <person name="Conant G.C."/>
            <person name="Byrne K.P."/>
            <person name="Woolfit M."/>
            <person name="Wolfe K.H."/>
        </authorList>
    </citation>
    <scope>NUCLEOTIDE SEQUENCE [LARGE SCALE GENOMIC DNA]</scope>
    <source>
        <strain evidence="2">ATCC 22028 / DSM 70294 / BCRC 21397 / CBS 2163 / NBRC 10782 / NRRL Y-8283 / UCD 57-17</strain>
    </source>
</reference>
<dbReference type="OrthoDB" id="9909019at2759"/>
<organism evidence="2">
    <name type="scientific">Vanderwaltozyma polyspora (strain ATCC 22028 / DSM 70294 / BCRC 21397 / CBS 2163 / NBRC 10782 / NRRL Y-8283 / UCD 57-17)</name>
    <name type="common">Kluyveromyces polysporus</name>
    <dbReference type="NCBI Taxonomy" id="436907"/>
    <lineage>
        <taxon>Eukaryota</taxon>
        <taxon>Fungi</taxon>
        <taxon>Dikarya</taxon>
        <taxon>Ascomycota</taxon>
        <taxon>Saccharomycotina</taxon>
        <taxon>Saccharomycetes</taxon>
        <taxon>Saccharomycetales</taxon>
        <taxon>Saccharomycetaceae</taxon>
        <taxon>Vanderwaltozyma</taxon>
    </lineage>
</organism>
<dbReference type="EMBL" id="DS480397">
    <property type="protein sequence ID" value="EDO17855.1"/>
    <property type="molecule type" value="Genomic_DNA"/>
</dbReference>
<protein>
    <submittedName>
        <fullName evidence="1">Uncharacterized protein</fullName>
    </submittedName>
</protein>